<dbReference type="GeneID" id="113076768"/>
<name>A0A6P6N858_CARAU</name>
<dbReference type="GO" id="GO:0048188">
    <property type="term" value="C:Set1C/COMPASS complex"/>
    <property type="evidence" value="ECO:0007669"/>
    <property type="project" value="TreeGrafter"/>
</dbReference>
<feature type="compositionally biased region" description="Basic and acidic residues" evidence="1">
    <location>
        <begin position="322"/>
        <end position="339"/>
    </location>
</feature>
<evidence type="ECO:0000313" key="3">
    <source>
        <dbReference type="RefSeq" id="XP_026105247.1"/>
    </source>
</evidence>
<dbReference type="PANTHER" id="PTHR31532">
    <property type="entry name" value="BIORIENTATION OF CHROMOSOMES IN CELL DIVISION 1 FAMILY MEMBER"/>
    <property type="match status" value="1"/>
</dbReference>
<organism evidence="2 3">
    <name type="scientific">Carassius auratus</name>
    <name type="common">Goldfish</name>
    <dbReference type="NCBI Taxonomy" id="7957"/>
    <lineage>
        <taxon>Eukaryota</taxon>
        <taxon>Metazoa</taxon>
        <taxon>Chordata</taxon>
        <taxon>Craniata</taxon>
        <taxon>Vertebrata</taxon>
        <taxon>Euteleostomi</taxon>
        <taxon>Actinopterygii</taxon>
        <taxon>Neopterygii</taxon>
        <taxon>Teleostei</taxon>
        <taxon>Ostariophysi</taxon>
        <taxon>Cypriniformes</taxon>
        <taxon>Cyprinidae</taxon>
        <taxon>Cyprininae</taxon>
        <taxon>Carassius</taxon>
    </lineage>
</organism>
<evidence type="ECO:0000256" key="1">
    <source>
        <dbReference type="SAM" id="MobiDB-lite"/>
    </source>
</evidence>
<accession>A0A6P6N858</accession>
<proteinExistence type="predicted"/>
<dbReference type="RefSeq" id="XP_026105247.1">
    <property type="nucleotide sequence ID" value="XM_026249462.1"/>
</dbReference>
<dbReference type="OrthoDB" id="7605699at2759"/>
<feature type="compositionally biased region" description="Basic and acidic residues" evidence="1">
    <location>
        <begin position="277"/>
        <end position="312"/>
    </location>
</feature>
<feature type="compositionally biased region" description="Basic and acidic residues" evidence="1">
    <location>
        <begin position="236"/>
        <end position="264"/>
    </location>
</feature>
<sequence length="464" mass="52214">MGAVSLGKAKDKEERLLKRQLNRERMEEKRRLRAAQNEEQDRKRPRAKEARKEKKVLEKKVALSRQRKRDSDLMITHSSMTASFQKEDDRKKSDTESDSCDGRLILREQRRKKTDSEEKLPDKNRVHSFILDLELGTEERRKNTRKDPLSKEKERKEKERGVPDERLKHKLKTESRKSGDTPAEEKDGGTAKGAADEKKGSKVKPDRKSSVSSREGKTSVSEAVDEANLKKGKTAVNEREKPKGDSKLLRRLDSTGSSEERSEVETGSEVSRKKDKQPKEILKRSKSHPEAKPGEKTKVRTDRKDSSVDKTHPQKSGSETESEVRKAETGSKVKSLTEKHKSKPQNPTAGKSDKKTEAKSKPGTAEQKKEEKPKLVKKTSEKKVEKESESKSGEPLEPGAVSGSTPVPDDPYAALSDITPEPEDEDAVVREPRPLTAEADALLSLMGVHSSASELSVRRKRRPI</sequence>
<dbReference type="AlphaFoldDB" id="A0A6P6N858"/>
<reference evidence="3" key="1">
    <citation type="submission" date="2025-08" db="UniProtKB">
        <authorList>
            <consortium name="RefSeq"/>
        </authorList>
    </citation>
    <scope>IDENTIFICATION</scope>
    <source>
        <strain evidence="3">Wakin</strain>
        <tissue evidence="3">Muscle</tissue>
    </source>
</reference>
<feature type="compositionally biased region" description="Basic and acidic residues" evidence="1">
    <location>
        <begin position="85"/>
        <end position="125"/>
    </location>
</feature>
<dbReference type="PANTHER" id="PTHR31532:SF10">
    <property type="entry name" value="BIORIENTATION OF CHROMOSOMES IN CELL DIVISION PROTEIN 1-LIKE 1"/>
    <property type="match status" value="1"/>
</dbReference>
<evidence type="ECO:0000313" key="2">
    <source>
        <dbReference type="Proteomes" id="UP000515129"/>
    </source>
</evidence>
<protein>
    <submittedName>
        <fullName evidence="3">Biorientation of chromosomes in cell division protein 1-like 1</fullName>
    </submittedName>
</protein>
<keyword evidence="2" id="KW-1185">Reference proteome</keyword>
<feature type="compositionally biased region" description="Basic and acidic residues" evidence="1">
    <location>
        <begin position="351"/>
        <end position="394"/>
    </location>
</feature>
<feature type="region of interest" description="Disordered" evidence="1">
    <location>
        <begin position="1"/>
        <end position="431"/>
    </location>
</feature>
<feature type="compositionally biased region" description="Basic and acidic residues" evidence="1">
    <location>
        <begin position="8"/>
        <end position="30"/>
    </location>
</feature>
<gene>
    <name evidence="3" type="primary">LOC113076768</name>
</gene>
<dbReference type="Proteomes" id="UP000515129">
    <property type="component" value="Unplaced"/>
</dbReference>
<feature type="compositionally biased region" description="Basic and acidic residues" evidence="1">
    <location>
        <begin position="137"/>
        <end position="217"/>
    </location>
</feature>
<dbReference type="KEGG" id="caua:113076768"/>
<dbReference type="GO" id="GO:0031297">
    <property type="term" value="P:replication fork processing"/>
    <property type="evidence" value="ECO:0007669"/>
    <property type="project" value="TreeGrafter"/>
</dbReference>
<feature type="compositionally biased region" description="Basic and acidic residues" evidence="1">
    <location>
        <begin position="39"/>
        <end position="61"/>
    </location>
</feature>